<proteinExistence type="inferred from homology"/>
<evidence type="ECO:0000256" key="2">
    <source>
        <dbReference type="ARBA" id="ARBA00022603"/>
    </source>
</evidence>
<keyword evidence="3" id="KW-0808">Transferase</keyword>
<protein>
    <recommendedName>
        <fullName evidence="5">Trimethylamine methyltransferase</fullName>
    </recommendedName>
</protein>
<dbReference type="GO" id="GO:0015948">
    <property type="term" value="P:methanogenesis"/>
    <property type="evidence" value="ECO:0007669"/>
    <property type="project" value="InterPro"/>
</dbReference>
<comment type="caution">
    <text evidence="4">The sequence shown here is derived from an EMBL/GenBank/DDBJ whole genome shotgun (WGS) entry which is preliminary data.</text>
</comment>
<organism evidence="4">
    <name type="scientific">marine sediment metagenome</name>
    <dbReference type="NCBI Taxonomy" id="412755"/>
    <lineage>
        <taxon>unclassified sequences</taxon>
        <taxon>metagenomes</taxon>
        <taxon>ecological metagenomes</taxon>
    </lineage>
</organism>
<evidence type="ECO:0000256" key="3">
    <source>
        <dbReference type="ARBA" id="ARBA00022679"/>
    </source>
</evidence>
<dbReference type="InterPro" id="IPR038601">
    <property type="entry name" value="MttB-like_sf"/>
</dbReference>
<dbReference type="AlphaFoldDB" id="A0A0F9AJE8"/>
<dbReference type="Gene3D" id="3.20.20.480">
    <property type="entry name" value="Trimethylamine methyltransferase-like"/>
    <property type="match status" value="1"/>
</dbReference>
<evidence type="ECO:0008006" key="5">
    <source>
        <dbReference type="Google" id="ProtNLM"/>
    </source>
</evidence>
<reference evidence="4" key="1">
    <citation type="journal article" date="2015" name="Nature">
        <title>Complex archaea that bridge the gap between prokaryotes and eukaryotes.</title>
        <authorList>
            <person name="Spang A."/>
            <person name="Saw J.H."/>
            <person name="Jorgensen S.L."/>
            <person name="Zaremba-Niedzwiedzka K."/>
            <person name="Martijn J."/>
            <person name="Lind A.E."/>
            <person name="van Eijk R."/>
            <person name="Schleper C."/>
            <person name="Guy L."/>
            <person name="Ettema T.J."/>
        </authorList>
    </citation>
    <scope>NUCLEOTIDE SEQUENCE</scope>
</reference>
<evidence type="ECO:0000256" key="1">
    <source>
        <dbReference type="ARBA" id="ARBA00007137"/>
    </source>
</evidence>
<accession>A0A0F9AJE8</accession>
<comment type="similarity">
    <text evidence="1">Belongs to the trimethylamine methyltransferase family.</text>
</comment>
<dbReference type="InterPro" id="IPR010426">
    <property type="entry name" value="MTTB_MeTrfase"/>
</dbReference>
<dbReference type="Pfam" id="PF06253">
    <property type="entry name" value="MTTB"/>
    <property type="match status" value="1"/>
</dbReference>
<sequence>MLDSGLTWDYAQAVMQNEMLEMVLRTVRGVDISDEEFAFDVVKEVGPGGEFISHDHTFQRMHQQTYGKLIDRRSRETWEKSGRPDFVEKAYARAMDIFSTHKPEPLPD</sequence>
<feature type="non-terminal residue" evidence="4">
    <location>
        <position position="108"/>
    </location>
</feature>
<keyword evidence="2" id="KW-0489">Methyltransferase</keyword>
<dbReference type="EMBL" id="LAZR01054412">
    <property type="protein sequence ID" value="KKK78614.1"/>
    <property type="molecule type" value="Genomic_DNA"/>
</dbReference>
<name>A0A0F9AJE8_9ZZZZ</name>
<dbReference type="GO" id="GO:0008168">
    <property type="term" value="F:methyltransferase activity"/>
    <property type="evidence" value="ECO:0007669"/>
    <property type="project" value="UniProtKB-KW"/>
</dbReference>
<evidence type="ECO:0000313" key="4">
    <source>
        <dbReference type="EMBL" id="KKK78614.1"/>
    </source>
</evidence>
<dbReference type="GO" id="GO:0032259">
    <property type="term" value="P:methylation"/>
    <property type="evidence" value="ECO:0007669"/>
    <property type="project" value="UniProtKB-KW"/>
</dbReference>
<gene>
    <name evidence="4" type="ORF">LCGC14_2841800</name>
</gene>